<dbReference type="InterPro" id="IPR011990">
    <property type="entry name" value="TPR-like_helical_dom_sf"/>
</dbReference>
<feature type="domain" description="SusD-like N-terminal" evidence="7">
    <location>
        <begin position="64"/>
        <end position="233"/>
    </location>
</feature>
<gene>
    <name evidence="8" type="ORF">SAMN05192581_1002147</name>
</gene>
<name>A0A1G6G137_BACOV</name>
<evidence type="ECO:0000313" key="8">
    <source>
        <dbReference type="EMBL" id="SDB75523.1"/>
    </source>
</evidence>
<accession>A0A1G6G137</accession>
<dbReference type="InterPro" id="IPR012944">
    <property type="entry name" value="SusD_RagB_dom"/>
</dbReference>
<evidence type="ECO:0000313" key="9">
    <source>
        <dbReference type="Proteomes" id="UP000183670"/>
    </source>
</evidence>
<keyword evidence="4" id="KW-0472">Membrane</keyword>
<protein>
    <submittedName>
        <fullName evidence="8">Starch-binding associating with outer membrane</fullName>
    </submittedName>
</protein>
<dbReference type="PROSITE" id="PS51257">
    <property type="entry name" value="PROKAR_LIPOPROTEIN"/>
    <property type="match status" value="1"/>
</dbReference>
<comment type="similarity">
    <text evidence="2">Belongs to the SusD family.</text>
</comment>
<keyword evidence="5" id="KW-0998">Cell outer membrane</keyword>
<evidence type="ECO:0000256" key="2">
    <source>
        <dbReference type="ARBA" id="ARBA00006275"/>
    </source>
</evidence>
<dbReference type="AlphaFoldDB" id="A0A1G6G137"/>
<organism evidence="8 9">
    <name type="scientific">Bacteroides ovatus</name>
    <dbReference type="NCBI Taxonomy" id="28116"/>
    <lineage>
        <taxon>Bacteria</taxon>
        <taxon>Pseudomonadati</taxon>
        <taxon>Bacteroidota</taxon>
        <taxon>Bacteroidia</taxon>
        <taxon>Bacteroidales</taxon>
        <taxon>Bacteroidaceae</taxon>
        <taxon>Bacteroides</taxon>
    </lineage>
</organism>
<dbReference type="Proteomes" id="UP000183670">
    <property type="component" value="Unassembled WGS sequence"/>
</dbReference>
<dbReference type="EMBL" id="FMYE01000002">
    <property type="protein sequence ID" value="SDB75523.1"/>
    <property type="molecule type" value="Genomic_DNA"/>
</dbReference>
<evidence type="ECO:0000256" key="4">
    <source>
        <dbReference type="ARBA" id="ARBA00023136"/>
    </source>
</evidence>
<dbReference type="Pfam" id="PF14322">
    <property type="entry name" value="SusD-like_3"/>
    <property type="match status" value="1"/>
</dbReference>
<reference evidence="8 9" key="1">
    <citation type="submission" date="2016-10" db="EMBL/GenBank/DDBJ databases">
        <authorList>
            <person name="de Groot N.N."/>
        </authorList>
    </citation>
    <scope>NUCLEOTIDE SEQUENCE [LARGE SCALE GENOMIC DNA]</scope>
    <source>
        <strain evidence="8 9">NLAE-zl-C500</strain>
    </source>
</reference>
<keyword evidence="3" id="KW-0732">Signal</keyword>
<sequence>MNRNYLKYIWIAGVSILGLTGCDDYLNRESTSGVNTPDLIWQNPKAITAVLADMYDSGLKLDEFDDWYGSKKANLANQTSLSDEATASYQKESAFDKSNSTYSYGDYVFNDDMVTRYKQIRIVNNFLLNIEKTSVLSEDEKEEIGAEARFIRAMQYFGLVKRYGGVPLQTIPQEYTAGNTQALYQARDTEAATYDFIIKECKAIYGSLPEVRNSDAKYRANRGAVLALWSRAALYAGTIAKYSKTLTLTGEAVSKGYVYIPETEAERYFDECYTASSNILDEMVPRVYSLYKSTSTDPEELAQNFYNLFSKTVNGDNGEYIFQKQYNVAAGKGHMWDKLNVPFSYRGDGWGCGMSPVLEMVEEFEYIDGTEGKLKMKDSGGKAISYDSSYDIFKNKDPRLLGSVYLPGADYKGYGGGKIEWMRGVINGQDGIGTKYEASAQPDKENKVVIDGQTYNTSGKDGGSLSVGDASKTGFYQRKFLDESLTDYTDIDAKRSSTPWVVFRLAEIYLNRAEACMELNQHLDVALKDINEIRGRAGIKLLTAGDLTLDKVRHERKVELAFEKHRYWDLKRWRLAHLDVSKGGLTNFRGTALCPYYNVKSGKYTFETGVPEKRKRLFLEKNYYTVFRAEDLSTNPLMTQNPGYGN</sequence>
<dbReference type="GO" id="GO:0009279">
    <property type="term" value="C:cell outer membrane"/>
    <property type="evidence" value="ECO:0007669"/>
    <property type="project" value="UniProtKB-SubCell"/>
</dbReference>
<dbReference type="Gene3D" id="1.25.40.390">
    <property type="match status" value="1"/>
</dbReference>
<dbReference type="InterPro" id="IPR033985">
    <property type="entry name" value="SusD-like_N"/>
</dbReference>
<proteinExistence type="inferred from homology"/>
<evidence type="ECO:0000256" key="3">
    <source>
        <dbReference type="ARBA" id="ARBA00022729"/>
    </source>
</evidence>
<dbReference type="Pfam" id="PF07980">
    <property type="entry name" value="SusD_RagB"/>
    <property type="match status" value="1"/>
</dbReference>
<evidence type="ECO:0000259" key="7">
    <source>
        <dbReference type="Pfam" id="PF14322"/>
    </source>
</evidence>
<evidence type="ECO:0000256" key="5">
    <source>
        <dbReference type="ARBA" id="ARBA00023237"/>
    </source>
</evidence>
<evidence type="ECO:0000256" key="1">
    <source>
        <dbReference type="ARBA" id="ARBA00004442"/>
    </source>
</evidence>
<comment type="subcellular location">
    <subcellularLocation>
        <location evidence="1">Cell outer membrane</location>
    </subcellularLocation>
</comment>
<evidence type="ECO:0000259" key="6">
    <source>
        <dbReference type="Pfam" id="PF07980"/>
    </source>
</evidence>
<feature type="domain" description="RagB/SusD" evidence="6">
    <location>
        <begin position="319"/>
        <end position="644"/>
    </location>
</feature>
<dbReference type="SUPFAM" id="SSF48452">
    <property type="entry name" value="TPR-like"/>
    <property type="match status" value="1"/>
</dbReference>
<dbReference type="RefSeq" id="WP_074556599.1">
    <property type="nucleotide sequence ID" value="NZ_FMYE01000002.1"/>
</dbReference>